<dbReference type="Pfam" id="PF08616">
    <property type="entry name" value="SPA"/>
    <property type="match status" value="1"/>
</dbReference>
<keyword evidence="3" id="KW-0344">Guanine-nucleotide releasing factor</keyword>
<evidence type="ECO:0000256" key="3">
    <source>
        <dbReference type="ARBA" id="ARBA00022658"/>
    </source>
</evidence>
<accession>A0A850UIY5</accession>
<organism evidence="6 7">
    <name type="scientific">Chloropsis hardwickii</name>
    <dbReference type="NCBI Taxonomy" id="667144"/>
    <lineage>
        <taxon>Eukaryota</taxon>
        <taxon>Metazoa</taxon>
        <taxon>Chordata</taxon>
        <taxon>Craniata</taxon>
        <taxon>Vertebrata</taxon>
        <taxon>Euteleostomi</taxon>
        <taxon>Archelosauria</taxon>
        <taxon>Archosauria</taxon>
        <taxon>Dinosauria</taxon>
        <taxon>Saurischia</taxon>
        <taxon>Theropoda</taxon>
        <taxon>Coelurosauria</taxon>
        <taxon>Aves</taxon>
        <taxon>Neognathae</taxon>
        <taxon>Neoaves</taxon>
        <taxon>Telluraves</taxon>
        <taxon>Australaves</taxon>
        <taxon>Passeriformes</taxon>
        <taxon>Corvoidea</taxon>
        <taxon>Irenidae</taxon>
        <taxon>Chloropsis</taxon>
    </lineage>
</organism>
<feature type="domain" description="UDENN" evidence="5">
    <location>
        <begin position="1"/>
        <end position="340"/>
    </location>
</feature>
<dbReference type="InterPro" id="IPR042431">
    <property type="entry name" value="FAM45"/>
</dbReference>
<dbReference type="GO" id="GO:0031267">
    <property type="term" value="F:small GTPase binding"/>
    <property type="evidence" value="ECO:0007669"/>
    <property type="project" value="TreeGrafter"/>
</dbReference>
<dbReference type="OrthoDB" id="66409at2759"/>
<dbReference type="InterPro" id="IPR037516">
    <property type="entry name" value="Tripartite_DENN"/>
</dbReference>
<evidence type="ECO:0000259" key="5">
    <source>
        <dbReference type="PROSITE" id="PS50211"/>
    </source>
</evidence>
<dbReference type="PANTHER" id="PTHR28544">
    <property type="entry name" value="PROTEIN FAM45A-RELATED"/>
    <property type="match status" value="1"/>
</dbReference>
<evidence type="ECO:0000256" key="1">
    <source>
        <dbReference type="ARBA" id="ARBA00004603"/>
    </source>
</evidence>
<gene>
    <name evidence="6" type="primary">Fam45a</name>
    <name evidence="6" type="ORF">CHLHAR_R07113</name>
</gene>
<evidence type="ECO:0000256" key="4">
    <source>
        <dbReference type="ARBA" id="ARBA00022753"/>
    </source>
</evidence>
<evidence type="ECO:0000313" key="7">
    <source>
        <dbReference type="Proteomes" id="UP000640999"/>
    </source>
</evidence>
<evidence type="ECO:0000256" key="2">
    <source>
        <dbReference type="ARBA" id="ARBA00008641"/>
    </source>
</evidence>
<dbReference type="Proteomes" id="UP000640999">
    <property type="component" value="Unassembled WGS sequence"/>
</dbReference>
<comment type="caution">
    <text evidence="6">The sequence shown here is derived from an EMBL/GenBank/DDBJ whole genome shotgun (WGS) entry which is preliminary data.</text>
</comment>
<keyword evidence="4" id="KW-0967">Endosome</keyword>
<dbReference type="EMBL" id="WEIW01000161">
    <property type="protein sequence ID" value="NWH31163.1"/>
    <property type="molecule type" value="Genomic_DNA"/>
</dbReference>
<keyword evidence="7" id="KW-1185">Reference proteome</keyword>
<dbReference type="PANTHER" id="PTHR28544:SF1">
    <property type="entry name" value="DENN DOMAIN-CONTAINING PROTEIN 10-RELATED"/>
    <property type="match status" value="1"/>
</dbReference>
<dbReference type="PROSITE" id="PS50211">
    <property type="entry name" value="DENN"/>
    <property type="match status" value="1"/>
</dbReference>
<dbReference type="GO" id="GO:0005085">
    <property type="term" value="F:guanyl-nucleotide exchange factor activity"/>
    <property type="evidence" value="ECO:0007669"/>
    <property type="project" value="UniProtKB-KW"/>
</dbReference>
<dbReference type="GO" id="GO:0005770">
    <property type="term" value="C:late endosome"/>
    <property type="evidence" value="ECO:0007669"/>
    <property type="project" value="UniProtKB-SubCell"/>
</dbReference>
<dbReference type="GO" id="GO:0015031">
    <property type="term" value="P:protein transport"/>
    <property type="evidence" value="ECO:0007669"/>
    <property type="project" value="TreeGrafter"/>
</dbReference>
<dbReference type="GO" id="GO:2000641">
    <property type="term" value="P:regulation of early endosome to late endosome transport"/>
    <property type="evidence" value="ECO:0007669"/>
    <property type="project" value="TreeGrafter"/>
</dbReference>
<evidence type="ECO:0000313" key="6">
    <source>
        <dbReference type="EMBL" id="NWH31163.1"/>
    </source>
</evidence>
<comment type="similarity">
    <text evidence="2">Belongs to the DENND10 family.</text>
</comment>
<proteinExistence type="inferred from homology"/>
<protein>
    <submittedName>
        <fullName evidence="6">FA45A protein</fullName>
    </submittedName>
</protein>
<name>A0A850UIY5_9CORV</name>
<feature type="non-terminal residue" evidence="6">
    <location>
        <position position="340"/>
    </location>
</feature>
<reference evidence="6" key="1">
    <citation type="submission" date="2019-10" db="EMBL/GenBank/DDBJ databases">
        <title>Bird 10,000 Genomes (B10K) Project - Family phase.</title>
        <authorList>
            <person name="Zhang G."/>
        </authorList>
    </citation>
    <scope>NUCLEOTIDE SEQUENCE</scope>
    <source>
        <strain evidence="6">B10K-IZ-033-78</strain>
        <tissue evidence="6">Muscle</tissue>
    </source>
</reference>
<dbReference type="AlphaFoldDB" id="A0A850UIY5"/>
<feature type="non-terminal residue" evidence="6">
    <location>
        <position position="1"/>
    </location>
</feature>
<sequence length="340" mass="38565">IEKDTNGDALWVWCYPSVTAELRTLLLRKCCLTDENKLLHTFVFGQYKRSWFYITTVEVQDSAALKKVTHFSIVLTAKDFNPEKYAAFTRILCRSVSKLAQLYGFSRSVLLLCHFGFSLSIRDMFIFFSSFSKEYRRIAKDIWIKNSKLPSHSLHVITGVTVVAAFSLSRHLPSLHPNLPRTLPALVWHRQDWSILHSYVHLNEEELEALKACTGYIAGFTDSEVSSRSDLYDVYVNLADSEITISPVVKEAMTMGKLHKEIGQLIVQSAEDPDKSDSQVIKDISLKTKEILATLVSLTEVSDGNEKPTLNAEALKQKRFPPATENFLFHLAAAEQMLKI</sequence>
<comment type="subcellular location">
    <subcellularLocation>
        <location evidence="1">Late endosome</location>
    </subcellularLocation>
</comment>